<dbReference type="CDD" id="cd12107">
    <property type="entry name" value="Hemerythrin"/>
    <property type="match status" value="1"/>
</dbReference>
<evidence type="ECO:0000259" key="5">
    <source>
        <dbReference type="Pfam" id="PF01814"/>
    </source>
</evidence>
<evidence type="ECO:0000256" key="3">
    <source>
        <dbReference type="ARBA" id="ARBA00023004"/>
    </source>
</evidence>
<dbReference type="SUPFAM" id="SSF47188">
    <property type="entry name" value="Hemerythrin-like"/>
    <property type="match status" value="1"/>
</dbReference>
<name>A0A4R3N267_9GAMM</name>
<dbReference type="EMBL" id="SMAO01000003">
    <property type="protein sequence ID" value="TCT22046.1"/>
    <property type="molecule type" value="Genomic_DNA"/>
</dbReference>
<gene>
    <name evidence="6" type="ORF">EDC35_103144</name>
</gene>
<evidence type="ECO:0000313" key="6">
    <source>
        <dbReference type="EMBL" id="TCT22046.1"/>
    </source>
</evidence>
<proteinExistence type="inferred from homology"/>
<dbReference type="NCBIfam" id="TIGR02481">
    <property type="entry name" value="hemeryth_dom"/>
    <property type="match status" value="1"/>
</dbReference>
<feature type="compositionally biased region" description="Low complexity" evidence="4">
    <location>
        <begin position="221"/>
        <end position="234"/>
    </location>
</feature>
<dbReference type="GO" id="GO:0046872">
    <property type="term" value="F:metal ion binding"/>
    <property type="evidence" value="ECO:0007669"/>
    <property type="project" value="UniProtKB-KW"/>
</dbReference>
<keyword evidence="7" id="KW-1185">Reference proteome</keyword>
<protein>
    <submittedName>
        <fullName evidence="6">Hemerythrin-like metal-binding protein</fullName>
    </submittedName>
</protein>
<feature type="region of interest" description="Disordered" evidence="4">
    <location>
        <begin position="221"/>
        <end position="242"/>
    </location>
</feature>
<sequence>MRRLRLPIVGRNALSPDTVSENGLVFSDYTGDRRTRIATANRWRFLPMIGHSEVRETEDIMLKLLTWRADWSLNIEALDQDHRALIAHLAGICQRFSPEVSSVRDGNALALIEALTDLGEAVRAHLQREEAFMQAFGYADIGEHQSEHAILMAEFTAMLREWRAEGVHVFDETIQAMVCDWLLAHILGADHDFADAYFQMCNRDDIPPDRQRALAQLRFTGAAATQSAPTPSSPMISSARRA</sequence>
<dbReference type="Proteomes" id="UP000295717">
    <property type="component" value="Unassembled WGS sequence"/>
</dbReference>
<dbReference type="InterPro" id="IPR035938">
    <property type="entry name" value="Hemerythrin-like_sf"/>
</dbReference>
<evidence type="ECO:0000313" key="7">
    <source>
        <dbReference type="Proteomes" id="UP000295717"/>
    </source>
</evidence>
<dbReference type="Gene3D" id="1.20.120.50">
    <property type="entry name" value="Hemerythrin-like"/>
    <property type="match status" value="1"/>
</dbReference>
<dbReference type="AlphaFoldDB" id="A0A4R3N267"/>
<reference evidence="6 7" key="1">
    <citation type="submission" date="2019-03" db="EMBL/GenBank/DDBJ databases">
        <title>Genomic Encyclopedia of Type Strains, Phase IV (KMG-IV): sequencing the most valuable type-strain genomes for metagenomic binning, comparative biology and taxonomic classification.</title>
        <authorList>
            <person name="Goeker M."/>
        </authorList>
    </citation>
    <scope>NUCLEOTIDE SEQUENCE [LARGE SCALE GENOMIC DNA]</scope>
    <source>
        <strain evidence="6 7">DSM 13587</strain>
    </source>
</reference>
<evidence type="ECO:0000256" key="4">
    <source>
        <dbReference type="SAM" id="MobiDB-lite"/>
    </source>
</evidence>
<evidence type="ECO:0000256" key="1">
    <source>
        <dbReference type="ARBA" id="ARBA00010587"/>
    </source>
</evidence>
<evidence type="ECO:0000256" key="2">
    <source>
        <dbReference type="ARBA" id="ARBA00022723"/>
    </source>
</evidence>
<dbReference type="PANTHER" id="PTHR37164">
    <property type="entry name" value="BACTERIOHEMERYTHRIN"/>
    <property type="match status" value="1"/>
</dbReference>
<organism evidence="6 7">
    <name type="scientific">Thiobaca trueperi</name>
    <dbReference type="NCBI Taxonomy" id="127458"/>
    <lineage>
        <taxon>Bacteria</taxon>
        <taxon>Pseudomonadati</taxon>
        <taxon>Pseudomonadota</taxon>
        <taxon>Gammaproteobacteria</taxon>
        <taxon>Chromatiales</taxon>
        <taxon>Chromatiaceae</taxon>
        <taxon>Thiobaca</taxon>
    </lineage>
</organism>
<comment type="caution">
    <text evidence="6">The sequence shown here is derived from an EMBL/GenBank/DDBJ whole genome shotgun (WGS) entry which is preliminary data.</text>
</comment>
<dbReference type="PANTHER" id="PTHR37164:SF1">
    <property type="entry name" value="BACTERIOHEMERYTHRIN"/>
    <property type="match status" value="1"/>
</dbReference>
<feature type="domain" description="Hemerythrin-like" evidence="5">
    <location>
        <begin position="75"/>
        <end position="194"/>
    </location>
</feature>
<dbReference type="InterPro" id="IPR012312">
    <property type="entry name" value="Hemerythrin-like"/>
</dbReference>
<accession>A0A4R3N267</accession>
<keyword evidence="3" id="KW-0408">Iron</keyword>
<keyword evidence="2" id="KW-0479">Metal-binding</keyword>
<dbReference type="InterPro" id="IPR050669">
    <property type="entry name" value="Hemerythrin"/>
</dbReference>
<comment type="similarity">
    <text evidence="1">Belongs to the hemerythrin family.</text>
</comment>
<dbReference type="InterPro" id="IPR012827">
    <property type="entry name" value="Hemerythrin_metal-bd"/>
</dbReference>
<dbReference type="Pfam" id="PF01814">
    <property type="entry name" value="Hemerythrin"/>
    <property type="match status" value="1"/>
</dbReference>